<evidence type="ECO:0000256" key="1">
    <source>
        <dbReference type="ARBA" id="ARBA00023239"/>
    </source>
</evidence>
<dbReference type="AlphaFoldDB" id="A0A7W7IRJ6"/>
<proteinExistence type="predicted"/>
<accession>A0A7W7IRJ6</accession>
<dbReference type="Pfam" id="PF01557">
    <property type="entry name" value="FAA_hydrolase"/>
    <property type="match status" value="1"/>
</dbReference>
<reference evidence="3 4" key="1">
    <citation type="submission" date="2020-08" db="EMBL/GenBank/DDBJ databases">
        <title>Functional genomics of gut bacteria from endangered species of beetles.</title>
        <authorList>
            <person name="Carlos-Shanley C."/>
        </authorList>
    </citation>
    <scope>NUCLEOTIDE SEQUENCE [LARGE SCALE GENOMIC DNA]</scope>
    <source>
        <strain evidence="3 4">S00123</strain>
    </source>
</reference>
<dbReference type="PANTHER" id="PTHR30143:SF0">
    <property type="entry name" value="2-KETO-4-PENTENOATE HYDRATASE"/>
    <property type="match status" value="1"/>
</dbReference>
<sequence length="275" mass="28242">MTAAPVQTPDADQAVAETFVSARLAARAVVDYPGEKPEQMARSYAIQDAAIALYPDQVVGWKVGGVPPAQQPALGIHRLAGAIFAGNVWLAGEAPTPLPAIEGGFAAVEAEFIARIGADTDPAKTDWTVAEAADQIDAVFIGVELAGSPLSAINDLGSAVVASDFGNNGGLVIGPELTDWRDRMDAIQVETVIDGVSVGKGGSLSLAGGALESVRFLLEHCARWGRPLTAGTLVSTGAVTGVHRIYAGSESTCLFEGVGEVRCTVVKAAPHPTSD</sequence>
<dbReference type="SUPFAM" id="SSF56529">
    <property type="entry name" value="FAH"/>
    <property type="match status" value="1"/>
</dbReference>
<dbReference type="EC" id="4.2.1.80" evidence="3"/>
<gene>
    <name evidence="3" type="ORF">HNP32_002952</name>
</gene>
<feature type="domain" description="Fumarylacetoacetase-like C-terminal" evidence="2">
    <location>
        <begin position="91"/>
        <end position="266"/>
    </location>
</feature>
<dbReference type="Proteomes" id="UP000539957">
    <property type="component" value="Unassembled WGS sequence"/>
</dbReference>
<evidence type="ECO:0000259" key="2">
    <source>
        <dbReference type="Pfam" id="PF01557"/>
    </source>
</evidence>
<dbReference type="InterPro" id="IPR036663">
    <property type="entry name" value="Fumarylacetoacetase_C_sf"/>
</dbReference>
<keyword evidence="4" id="KW-1185">Reference proteome</keyword>
<keyword evidence="1 3" id="KW-0456">Lyase</keyword>
<dbReference type="GO" id="GO:0005737">
    <property type="term" value="C:cytoplasm"/>
    <property type="evidence" value="ECO:0007669"/>
    <property type="project" value="TreeGrafter"/>
</dbReference>
<organism evidence="3 4">
    <name type="scientific">Brevundimonas bullata</name>
    <dbReference type="NCBI Taxonomy" id="13160"/>
    <lineage>
        <taxon>Bacteria</taxon>
        <taxon>Pseudomonadati</taxon>
        <taxon>Pseudomonadota</taxon>
        <taxon>Alphaproteobacteria</taxon>
        <taxon>Caulobacterales</taxon>
        <taxon>Caulobacteraceae</taxon>
        <taxon>Brevundimonas</taxon>
    </lineage>
</organism>
<dbReference type="PANTHER" id="PTHR30143">
    <property type="entry name" value="ACID HYDRATASE"/>
    <property type="match status" value="1"/>
</dbReference>
<comment type="caution">
    <text evidence="3">The sequence shown here is derived from an EMBL/GenBank/DDBJ whole genome shotgun (WGS) entry which is preliminary data.</text>
</comment>
<dbReference type="RefSeq" id="WP_184272008.1">
    <property type="nucleotide sequence ID" value="NZ_JACHKY010000005.1"/>
</dbReference>
<protein>
    <submittedName>
        <fullName evidence="3">2-keto-4-pentenoate hydratase</fullName>
        <ecNumber evidence="3">4.2.1.80</ecNumber>
    </submittedName>
</protein>
<dbReference type="InterPro" id="IPR050772">
    <property type="entry name" value="Hydratase-Decarb/MhpD_sf"/>
</dbReference>
<name>A0A7W7IRJ6_9CAUL</name>
<evidence type="ECO:0000313" key="4">
    <source>
        <dbReference type="Proteomes" id="UP000539957"/>
    </source>
</evidence>
<dbReference type="EMBL" id="JACHKY010000005">
    <property type="protein sequence ID" value="MBB4799196.1"/>
    <property type="molecule type" value="Genomic_DNA"/>
</dbReference>
<dbReference type="InterPro" id="IPR011234">
    <property type="entry name" value="Fumarylacetoacetase-like_C"/>
</dbReference>
<dbReference type="Gene3D" id="3.90.850.10">
    <property type="entry name" value="Fumarylacetoacetase-like, C-terminal domain"/>
    <property type="match status" value="1"/>
</dbReference>
<evidence type="ECO:0000313" key="3">
    <source>
        <dbReference type="EMBL" id="MBB4799196.1"/>
    </source>
</evidence>
<dbReference type="GO" id="GO:0008684">
    <property type="term" value="F:2-oxopent-4-enoate hydratase activity"/>
    <property type="evidence" value="ECO:0007669"/>
    <property type="project" value="UniProtKB-EC"/>
</dbReference>